<accession>A0A238ZUZ5</accession>
<keyword evidence="3" id="KW-0472">Membrane</keyword>
<evidence type="ECO:0000256" key="1">
    <source>
        <dbReference type="PROSITE-ProRule" id="PRU00339"/>
    </source>
</evidence>
<evidence type="ECO:0000256" key="2">
    <source>
        <dbReference type="SAM" id="Coils"/>
    </source>
</evidence>
<feature type="signal peptide" evidence="4">
    <location>
        <begin position="1"/>
        <end position="18"/>
    </location>
</feature>
<dbReference type="Gene3D" id="3.30.565.10">
    <property type="entry name" value="Histidine kinase-like ATPase, C-terminal domain"/>
    <property type="match status" value="1"/>
</dbReference>
<feature type="chain" id="PRO_5012241005" evidence="4">
    <location>
        <begin position="19"/>
        <end position="622"/>
    </location>
</feature>
<feature type="coiled-coil region" evidence="2">
    <location>
        <begin position="361"/>
        <end position="388"/>
    </location>
</feature>
<proteinExistence type="predicted"/>
<dbReference type="PROSITE" id="PS50005">
    <property type="entry name" value="TPR"/>
    <property type="match status" value="1"/>
</dbReference>
<organism evidence="6 7">
    <name type="scientific">Dokdonia pacifica</name>
    <dbReference type="NCBI Taxonomy" id="1627892"/>
    <lineage>
        <taxon>Bacteria</taxon>
        <taxon>Pseudomonadati</taxon>
        <taxon>Bacteroidota</taxon>
        <taxon>Flavobacteriia</taxon>
        <taxon>Flavobacteriales</taxon>
        <taxon>Flavobacteriaceae</taxon>
        <taxon>Dokdonia</taxon>
    </lineage>
</organism>
<dbReference type="PANTHER" id="PTHR34220:SF7">
    <property type="entry name" value="SENSOR HISTIDINE KINASE YPDA"/>
    <property type="match status" value="1"/>
</dbReference>
<keyword evidence="6" id="KW-0808">Transferase</keyword>
<dbReference type="Pfam" id="PF06580">
    <property type="entry name" value="His_kinase"/>
    <property type="match status" value="1"/>
</dbReference>
<dbReference type="OrthoDB" id="6190788at2"/>
<keyword evidence="6" id="KW-0418">Kinase</keyword>
<dbReference type="InterPro" id="IPR019734">
    <property type="entry name" value="TPR_rpt"/>
</dbReference>
<dbReference type="AlphaFoldDB" id="A0A238ZUZ5"/>
<keyword evidence="1" id="KW-0802">TPR repeat</keyword>
<dbReference type="SUPFAM" id="SSF48452">
    <property type="entry name" value="TPR-like"/>
    <property type="match status" value="1"/>
</dbReference>
<dbReference type="InterPro" id="IPR010559">
    <property type="entry name" value="Sig_transdc_His_kin_internal"/>
</dbReference>
<name>A0A238ZUZ5_9FLAO</name>
<feature type="repeat" description="TPR" evidence="1">
    <location>
        <begin position="275"/>
        <end position="308"/>
    </location>
</feature>
<dbReference type="SMART" id="SM00028">
    <property type="entry name" value="TPR"/>
    <property type="match status" value="2"/>
</dbReference>
<dbReference type="Proteomes" id="UP000198379">
    <property type="component" value="Unassembled WGS sequence"/>
</dbReference>
<feature type="domain" description="Signal transduction histidine kinase internal region" evidence="5">
    <location>
        <begin position="422"/>
        <end position="500"/>
    </location>
</feature>
<keyword evidence="4" id="KW-0732">Signal</keyword>
<keyword evidence="7" id="KW-1185">Reference proteome</keyword>
<dbReference type="GO" id="GO:0000155">
    <property type="term" value="F:phosphorelay sensor kinase activity"/>
    <property type="evidence" value="ECO:0007669"/>
    <property type="project" value="InterPro"/>
</dbReference>
<sequence length="622" mass="72310">MIKNTSLYCILLSCFLLACTTKQETINKDVEDTIISFHKKSKDYTQDSTLFYLKSAARLIDETPTISDSLKSENDYLIGLQYVSKGITDSASIYLYKTIERIKDSIKNDREALYFYDAWNIYKSNNEFGEAIAISERFESLLDTTNYAYRALAYYQLTNTYNQIGKYDEALENADLQIEMIKKGKDSSALSSAIINKSQIQYKYLSNKEISINTLENLIKGDSLLNSKAKHDLYAHYGYVLHIQTKLHKAKDNYLLGLKSLKLTPDTPWRSRNIAKAYANLGEVFLDLKQYDSAKYYLDKALALNKDYIAEKTSRNILSYKLRYVYETKSNYKEIQSALDTIAKYQDASYKNKYTKDLKSLASSYKEREKLKNQKQQVEIDKLKTQLQLLSLFIISVILISVGIYFYKKRQRTFDKMSLQMQQRLLRSQMNPHFTFNTLYAIQNTIEKDAKGAINYLLKFSRLLRLILENSTNNYVLLEKELESLRKYMDLQLLRFPDKFKYTITLQDLEEDEFIFIPPMLIQPYIENSIEHAFKGIDYIGEIKITLSLKNTFIKCIIEDNGIGIQAKNDSHKESVSTTLISNFIEKATKQKISVINKRERDPSISGVITTFLIPYKQTEHD</sequence>
<dbReference type="Gene3D" id="1.25.40.10">
    <property type="entry name" value="Tetratricopeptide repeat domain"/>
    <property type="match status" value="2"/>
</dbReference>
<dbReference type="SUPFAM" id="SSF55874">
    <property type="entry name" value="ATPase domain of HSP90 chaperone/DNA topoisomerase II/histidine kinase"/>
    <property type="match status" value="1"/>
</dbReference>
<reference evidence="6 7" key="1">
    <citation type="submission" date="2017-06" db="EMBL/GenBank/DDBJ databases">
        <authorList>
            <person name="Kim H.J."/>
            <person name="Triplett B.A."/>
        </authorList>
    </citation>
    <scope>NUCLEOTIDE SEQUENCE [LARGE SCALE GENOMIC DNA]</scope>
    <source>
        <strain evidence="6 7">DSM 25597</strain>
    </source>
</reference>
<evidence type="ECO:0000259" key="5">
    <source>
        <dbReference type="Pfam" id="PF06580"/>
    </source>
</evidence>
<protein>
    <submittedName>
        <fullName evidence="6">Histidine kinase</fullName>
    </submittedName>
</protein>
<evidence type="ECO:0000256" key="4">
    <source>
        <dbReference type="SAM" id="SignalP"/>
    </source>
</evidence>
<dbReference type="GO" id="GO:0016020">
    <property type="term" value="C:membrane"/>
    <property type="evidence" value="ECO:0007669"/>
    <property type="project" value="InterPro"/>
</dbReference>
<feature type="transmembrane region" description="Helical" evidence="3">
    <location>
        <begin position="387"/>
        <end position="407"/>
    </location>
</feature>
<dbReference type="InterPro" id="IPR036890">
    <property type="entry name" value="HATPase_C_sf"/>
</dbReference>
<evidence type="ECO:0000313" key="6">
    <source>
        <dbReference type="EMBL" id="SNR86594.1"/>
    </source>
</evidence>
<keyword evidence="2" id="KW-0175">Coiled coil</keyword>
<dbReference type="PANTHER" id="PTHR34220">
    <property type="entry name" value="SENSOR HISTIDINE KINASE YPDA"/>
    <property type="match status" value="1"/>
</dbReference>
<dbReference type="InterPro" id="IPR011990">
    <property type="entry name" value="TPR-like_helical_dom_sf"/>
</dbReference>
<keyword evidence="3" id="KW-0812">Transmembrane</keyword>
<evidence type="ECO:0000256" key="3">
    <source>
        <dbReference type="SAM" id="Phobius"/>
    </source>
</evidence>
<keyword evidence="3" id="KW-1133">Transmembrane helix</keyword>
<dbReference type="InterPro" id="IPR050640">
    <property type="entry name" value="Bact_2-comp_sensor_kinase"/>
</dbReference>
<gene>
    <name evidence="6" type="ORF">SAMN06265376_103499</name>
</gene>
<dbReference type="PROSITE" id="PS51257">
    <property type="entry name" value="PROKAR_LIPOPROTEIN"/>
    <property type="match status" value="1"/>
</dbReference>
<dbReference type="EMBL" id="FZNY01000003">
    <property type="protein sequence ID" value="SNR86594.1"/>
    <property type="molecule type" value="Genomic_DNA"/>
</dbReference>
<dbReference type="PROSITE" id="PS50293">
    <property type="entry name" value="TPR_REGION"/>
    <property type="match status" value="1"/>
</dbReference>
<evidence type="ECO:0000313" key="7">
    <source>
        <dbReference type="Proteomes" id="UP000198379"/>
    </source>
</evidence>
<dbReference type="RefSeq" id="WP_089371800.1">
    <property type="nucleotide sequence ID" value="NZ_BMEP01000001.1"/>
</dbReference>